<accession>H6RI27</accession>
<gene>
    <name evidence="1" type="ORF">VIS_S3DMC60027</name>
</gene>
<organism evidence="1">
    <name type="scientific">uncultured Flavobacteriia bacterium</name>
    <dbReference type="NCBI Taxonomy" id="212695"/>
    <lineage>
        <taxon>Bacteria</taxon>
        <taxon>Pseudomonadati</taxon>
        <taxon>Bacteroidota</taxon>
        <taxon>Flavobacteriia</taxon>
        <taxon>environmental samples</taxon>
    </lineage>
</organism>
<reference evidence="1" key="2">
    <citation type="submission" date="2012-02" db="EMBL/GenBank/DDBJ databases">
        <authorList>
            <person name="Genoscope - CEA"/>
        </authorList>
    </citation>
    <scope>NUCLEOTIDE SEQUENCE</scope>
</reference>
<dbReference type="CDD" id="cd19608">
    <property type="entry name" value="GH113_mannanase-like"/>
    <property type="match status" value="1"/>
</dbReference>
<dbReference type="AlphaFoldDB" id="H6RI27"/>
<evidence type="ECO:0000313" key="1">
    <source>
        <dbReference type="EMBL" id="CCG00688.1"/>
    </source>
</evidence>
<reference evidence="1" key="1">
    <citation type="journal article" date="2012" name="Environ. Microbiol.">
        <title>Genomic content of uncultured Bacteroidetes from contrasting oceanic provinces in the North Atlantic Ocean.</title>
        <authorList>
            <person name="Gomez-Pereira P.R."/>
            <person name="Schuler M."/>
            <person name="Fuchs B.M."/>
            <person name="Bennke C."/>
            <person name="Teeling H."/>
            <person name="Waldmann J."/>
            <person name="Richter M."/>
            <person name="Barbe V."/>
            <person name="Bataille E."/>
            <person name="Glockner F.O."/>
            <person name="Amann R."/>
        </authorList>
    </citation>
    <scope>NUCLEOTIDE SEQUENCE</scope>
</reference>
<protein>
    <recommendedName>
        <fullName evidence="2">Glycoside hydrolase</fullName>
    </recommendedName>
</protein>
<evidence type="ECO:0008006" key="2">
    <source>
        <dbReference type="Google" id="ProtNLM"/>
    </source>
</evidence>
<dbReference type="SUPFAM" id="SSF51445">
    <property type="entry name" value="(Trans)glycosidases"/>
    <property type="match status" value="1"/>
</dbReference>
<proteinExistence type="predicted"/>
<dbReference type="InterPro" id="IPR017853">
    <property type="entry name" value="GH"/>
</dbReference>
<name>H6RI27_9BACT</name>
<dbReference type="EMBL" id="FO117615">
    <property type="protein sequence ID" value="CCG00688.1"/>
    <property type="molecule type" value="Genomic_DNA"/>
</dbReference>
<dbReference type="Gene3D" id="3.20.20.80">
    <property type="entry name" value="Glycosidases"/>
    <property type="match status" value="1"/>
</dbReference>
<dbReference type="Pfam" id="PF22612">
    <property type="entry name" value="GH113"/>
    <property type="match status" value="1"/>
</dbReference>
<sequence length="286" mass="33767">MQSNYVALMPYGFIKELATPEIKYNTDRQWFGETKNGLLQYAKIFQKENIHIMVKPHIWVWKGEFTGNIKMSSEESWKILEKAYSQYILSYAKAAEELNAALFCIGTELEQFVTNRPKYWKKLILEIRKVYKGKLTYAANWDEYHLHDFWNDLDFIGIDAYFPLSEKKSPTIAEYELGWKSHKAAILKVQQQFNKPILFTEFGYRSVDFNGKKPWDSKRLKGAVNLEAQANALQAIHNQFWKEEWFAGGFIWKWFHSNDKVGGEKNNRFTPQNKPAEELIRKLYGF</sequence>
<dbReference type="InterPro" id="IPR055151">
    <property type="entry name" value="GH113"/>
</dbReference>